<proteinExistence type="predicted"/>
<sequence length="575" mass="64263">MDLSRITEGVTSVQDALNVITVLQLTKYLLPPQANVSDDRVYDFIIVGGGSAGCVLANRLSEIDNFEVLLIEAGPDFPIESQIASLDIYLKHSNKDWNFTLENSNFSHTCQKFDKTILSQFKVLGGGSSGNGMVYVRGSPHDYNSWAKEIYDESWNWKHVLPYFIKSERLEDPSVLKSASGKYHGTKGYLGVTRELYPFSQKILRGFKEAGHDIVIDTNTEVPLGYTEPMLTLAGGRRQNTAYAFISPIKNKKNLHVLRNTEVIEVLFNKRNCAIGVKVITEDNKVITIRSNKEVILSSGAIQSPALLLASGIGPAEDLQEINVEVRSNLPVGRNLQDHATVFLGIKFNNVKFPNIQPDPYKYTPYINGFVAFNQSQNYPDYQILMGVIQNSAQPLTLCSFGYQFKDEVCQKLDQGDRQVLYILTAVLHPKSRGYVKLKSSKSLSIDPGYFNNDEDLDAHIKTIEDLLKVLDTKTFKDFGAEFIDLAENKCSAYKFRSKEYWRCYILCNMAVSYHLVGTCALGAVVDSRLNVIGVRNLRVVDASVMPTLPSGNTNAPTIMIAEKAADIIKHDYCK</sequence>
<accession>A0ACC1CZ02</accession>
<comment type="caution">
    <text evidence="1">The sequence shown here is derived from an EMBL/GenBank/DDBJ whole genome shotgun (WGS) entry which is preliminary data.</text>
</comment>
<gene>
    <name evidence="1" type="ORF">K1T71_006912</name>
</gene>
<dbReference type="EMBL" id="CM034398">
    <property type="protein sequence ID" value="KAJ0176903.1"/>
    <property type="molecule type" value="Genomic_DNA"/>
</dbReference>
<protein>
    <submittedName>
        <fullName evidence="1">Uncharacterized protein</fullName>
    </submittedName>
</protein>
<organism evidence="1 2">
    <name type="scientific">Dendrolimus kikuchii</name>
    <dbReference type="NCBI Taxonomy" id="765133"/>
    <lineage>
        <taxon>Eukaryota</taxon>
        <taxon>Metazoa</taxon>
        <taxon>Ecdysozoa</taxon>
        <taxon>Arthropoda</taxon>
        <taxon>Hexapoda</taxon>
        <taxon>Insecta</taxon>
        <taxon>Pterygota</taxon>
        <taxon>Neoptera</taxon>
        <taxon>Endopterygota</taxon>
        <taxon>Lepidoptera</taxon>
        <taxon>Glossata</taxon>
        <taxon>Ditrysia</taxon>
        <taxon>Bombycoidea</taxon>
        <taxon>Lasiocampidae</taxon>
        <taxon>Dendrolimus</taxon>
    </lineage>
</organism>
<reference evidence="1 2" key="1">
    <citation type="journal article" date="2021" name="Front. Genet.">
        <title>Chromosome-Level Genome Assembly Reveals Significant Gene Expansion in the Toll and IMD Signaling Pathways of Dendrolimus kikuchii.</title>
        <authorList>
            <person name="Zhou J."/>
            <person name="Wu P."/>
            <person name="Xiong Z."/>
            <person name="Liu N."/>
            <person name="Zhao N."/>
            <person name="Ji M."/>
            <person name="Qiu Y."/>
            <person name="Yang B."/>
        </authorList>
    </citation>
    <scope>NUCLEOTIDE SEQUENCE [LARGE SCALE GENOMIC DNA]</scope>
    <source>
        <strain evidence="1">Ann1</strain>
    </source>
</reference>
<evidence type="ECO:0000313" key="1">
    <source>
        <dbReference type="EMBL" id="KAJ0176903.1"/>
    </source>
</evidence>
<evidence type="ECO:0000313" key="2">
    <source>
        <dbReference type="Proteomes" id="UP000824533"/>
    </source>
</evidence>
<dbReference type="Proteomes" id="UP000824533">
    <property type="component" value="Linkage Group LG12"/>
</dbReference>
<name>A0ACC1CZ02_9NEOP</name>
<keyword evidence="2" id="KW-1185">Reference proteome</keyword>